<protein>
    <submittedName>
        <fullName evidence="1">Uncharacterized protein</fullName>
    </submittedName>
</protein>
<dbReference type="CTD" id="20249569"/>
<dbReference type="EMBL" id="KB202685">
    <property type="protein sequence ID" value="ESO88475.1"/>
    <property type="molecule type" value="Genomic_DNA"/>
</dbReference>
<dbReference type="KEGG" id="lgi:LOTGIDRAFT_234529"/>
<sequence>MGCAASSNSGGTVINSNPAASAPPYYGPKVEYRFVNTEVSMTGKMFALKQGDQLTSSDMDSFYPLLSAPMAEGFHMVCYRNVPGQVQTQMMSTTVKLPYQAIYMKKESEPENTYTLLIERSSIQPTQIRHGLIPLFGNTSTEVNTETNHLLSSIMTHSQNGGRFVTLCASGNSVSSGYMNQMSGKSPVSGVDLFFEIPNMSRGKFVYQTIPVPVQISMKIQGLGNPQTIVNCDWLGNFHGPLSQGWKMVNIFFDMSSSMNMQQGLMSMQAGINLNTIWFFEKPEDQMNDNTQKYEGTMVEFIYDVGRSGLFNIKSNLAWEGKITEMGQQGWELVCIIDYPGLVGGGGAFSKPTLKLLMFFQRELQH</sequence>
<gene>
    <name evidence="1" type="ORF">LOTGIDRAFT_234529</name>
</gene>
<dbReference type="OrthoDB" id="5970923at2759"/>
<evidence type="ECO:0000313" key="1">
    <source>
        <dbReference type="EMBL" id="ESO88475.1"/>
    </source>
</evidence>
<proteinExistence type="predicted"/>
<evidence type="ECO:0000313" key="2">
    <source>
        <dbReference type="Proteomes" id="UP000030746"/>
    </source>
</evidence>
<dbReference type="GeneID" id="20249569"/>
<name>V4A0N3_LOTGI</name>
<dbReference type="RefSeq" id="XP_009060881.1">
    <property type="nucleotide sequence ID" value="XM_009062633.1"/>
</dbReference>
<dbReference type="HOGENOM" id="CLU_064584_0_0_1"/>
<keyword evidence="2" id="KW-1185">Reference proteome</keyword>
<dbReference type="Proteomes" id="UP000030746">
    <property type="component" value="Unassembled WGS sequence"/>
</dbReference>
<reference evidence="1 2" key="1">
    <citation type="journal article" date="2013" name="Nature">
        <title>Insights into bilaterian evolution from three spiralian genomes.</title>
        <authorList>
            <person name="Simakov O."/>
            <person name="Marletaz F."/>
            <person name="Cho S.J."/>
            <person name="Edsinger-Gonzales E."/>
            <person name="Havlak P."/>
            <person name="Hellsten U."/>
            <person name="Kuo D.H."/>
            <person name="Larsson T."/>
            <person name="Lv J."/>
            <person name="Arendt D."/>
            <person name="Savage R."/>
            <person name="Osoegawa K."/>
            <person name="de Jong P."/>
            <person name="Grimwood J."/>
            <person name="Chapman J.A."/>
            <person name="Shapiro H."/>
            <person name="Aerts A."/>
            <person name="Otillar R.P."/>
            <person name="Terry A.Y."/>
            <person name="Boore J.L."/>
            <person name="Grigoriev I.V."/>
            <person name="Lindberg D.R."/>
            <person name="Seaver E.C."/>
            <person name="Weisblat D.A."/>
            <person name="Putnam N.H."/>
            <person name="Rokhsar D.S."/>
        </authorList>
    </citation>
    <scope>NUCLEOTIDE SEQUENCE [LARGE SCALE GENOMIC DNA]</scope>
</reference>
<dbReference type="AlphaFoldDB" id="V4A0N3"/>
<dbReference type="OMA" id="MISEMGR"/>
<accession>V4A0N3</accession>
<organism evidence="1 2">
    <name type="scientific">Lottia gigantea</name>
    <name type="common">Giant owl limpet</name>
    <dbReference type="NCBI Taxonomy" id="225164"/>
    <lineage>
        <taxon>Eukaryota</taxon>
        <taxon>Metazoa</taxon>
        <taxon>Spiralia</taxon>
        <taxon>Lophotrochozoa</taxon>
        <taxon>Mollusca</taxon>
        <taxon>Gastropoda</taxon>
        <taxon>Patellogastropoda</taxon>
        <taxon>Lottioidea</taxon>
        <taxon>Lottiidae</taxon>
        <taxon>Lottia</taxon>
    </lineage>
</organism>